<dbReference type="RefSeq" id="WP_157291760.1">
    <property type="nucleotide sequence ID" value="NZ_WQRF01000013.1"/>
</dbReference>
<dbReference type="SUPFAM" id="SSF56300">
    <property type="entry name" value="Metallo-dependent phosphatases"/>
    <property type="match status" value="1"/>
</dbReference>
<protein>
    <recommendedName>
        <fullName evidence="3">Calcineurin-like phosphoesterase domain-containing protein</fullName>
    </recommendedName>
</protein>
<dbReference type="PRINTS" id="PR01607">
    <property type="entry name" value="APYRASEFAMLY"/>
</dbReference>
<gene>
    <name evidence="1" type="ORF">GO014_18410</name>
</gene>
<dbReference type="GO" id="GO:0009166">
    <property type="term" value="P:nucleotide catabolic process"/>
    <property type="evidence" value="ECO:0007669"/>
    <property type="project" value="InterPro"/>
</dbReference>
<dbReference type="InterPro" id="IPR029052">
    <property type="entry name" value="Metallo-depent_PP-like"/>
</dbReference>
<proteinExistence type="predicted"/>
<dbReference type="EMBL" id="WQRF01000013">
    <property type="protein sequence ID" value="MVT00995.1"/>
    <property type="molecule type" value="Genomic_DNA"/>
</dbReference>
<dbReference type="PANTHER" id="PTHR11575:SF42">
    <property type="entry name" value="SULFUR OXIDATION PROTEIN SOXB"/>
    <property type="match status" value="1"/>
</dbReference>
<evidence type="ECO:0000313" key="1">
    <source>
        <dbReference type="EMBL" id="MVT00995.1"/>
    </source>
</evidence>
<dbReference type="Proteomes" id="UP000438106">
    <property type="component" value="Unassembled WGS sequence"/>
</dbReference>
<name>A0A7X3FUK0_9HYPH</name>
<keyword evidence="2" id="KW-1185">Reference proteome</keyword>
<sequence length="153" mass="16809">MVERGGLRIGIIGIAATIIDKTVPPKFHEGIRLSLGRTELPSHIQRLRHDDGVDLIVVLSHLGFPQDVQLAKDVPGIDVLVSGHTHNRLRVPETVNDTIIIQSGSHGSFVGRLDLEVRDGKVTEYAHRLVSIDEAVGTDPEMEVLIDRAMQPH</sequence>
<dbReference type="PANTHER" id="PTHR11575">
    <property type="entry name" value="5'-NUCLEOTIDASE-RELATED"/>
    <property type="match status" value="1"/>
</dbReference>
<dbReference type="GO" id="GO:0016787">
    <property type="term" value="F:hydrolase activity"/>
    <property type="evidence" value="ECO:0007669"/>
    <property type="project" value="InterPro"/>
</dbReference>
<evidence type="ECO:0008006" key="3">
    <source>
        <dbReference type="Google" id="ProtNLM"/>
    </source>
</evidence>
<organism evidence="1 2">
    <name type="scientific">Devosia marina</name>
    <dbReference type="NCBI Taxonomy" id="2683198"/>
    <lineage>
        <taxon>Bacteria</taxon>
        <taxon>Pseudomonadati</taxon>
        <taxon>Pseudomonadota</taxon>
        <taxon>Alphaproteobacteria</taxon>
        <taxon>Hyphomicrobiales</taxon>
        <taxon>Devosiaceae</taxon>
        <taxon>Devosia</taxon>
    </lineage>
</organism>
<accession>A0A7X3FUK0</accession>
<dbReference type="InterPro" id="IPR006179">
    <property type="entry name" value="5_nucleotidase/apyrase"/>
</dbReference>
<comment type="caution">
    <text evidence="1">The sequence shown here is derived from an EMBL/GenBank/DDBJ whole genome shotgun (WGS) entry which is preliminary data.</text>
</comment>
<evidence type="ECO:0000313" key="2">
    <source>
        <dbReference type="Proteomes" id="UP000438106"/>
    </source>
</evidence>
<dbReference type="Gene3D" id="3.60.21.10">
    <property type="match status" value="1"/>
</dbReference>
<dbReference type="AlphaFoldDB" id="A0A7X3FUK0"/>
<dbReference type="GO" id="GO:0030288">
    <property type="term" value="C:outer membrane-bounded periplasmic space"/>
    <property type="evidence" value="ECO:0007669"/>
    <property type="project" value="TreeGrafter"/>
</dbReference>
<reference evidence="1 2" key="1">
    <citation type="submission" date="2019-12" db="EMBL/GenBank/DDBJ databases">
        <title>Devosia maris sp. nov., isolated from the deep seawater.</title>
        <authorList>
            <person name="Liu Y."/>
        </authorList>
    </citation>
    <scope>NUCLEOTIDE SEQUENCE [LARGE SCALE GENOMIC DNA]</scope>
    <source>
        <strain evidence="1 2">L53-10-65</strain>
    </source>
</reference>